<comment type="similarity">
    <text evidence="1 2">Belongs to the UPF0250 family.</text>
</comment>
<dbReference type="GO" id="GO:0005829">
    <property type="term" value="C:cytosol"/>
    <property type="evidence" value="ECO:0007669"/>
    <property type="project" value="TreeGrafter"/>
</dbReference>
<protein>
    <recommendedName>
        <fullName evidence="2">UPF0250 protein BTO11_09555</fullName>
    </recommendedName>
</protein>
<name>A0A2S7UVY6_9GAMM</name>
<dbReference type="Proteomes" id="UP000239007">
    <property type="component" value="Unassembled WGS sequence"/>
</dbReference>
<reference evidence="3 4" key="1">
    <citation type="submission" date="2016-12" db="EMBL/GenBank/DDBJ databases">
        <title>Diversity of luminous bacteria.</title>
        <authorList>
            <person name="Yoshizawa S."/>
            <person name="Kogure K."/>
        </authorList>
    </citation>
    <scope>NUCLEOTIDE SEQUENCE [LARGE SCALE GENOMIC DNA]</scope>
    <source>
        <strain evidence="3 4">SA4-48</strain>
    </source>
</reference>
<dbReference type="Gene3D" id="3.30.70.260">
    <property type="match status" value="1"/>
</dbReference>
<dbReference type="RefSeq" id="WP_105052384.1">
    <property type="nucleotide sequence ID" value="NZ_BMYG01000002.1"/>
</dbReference>
<evidence type="ECO:0000313" key="4">
    <source>
        <dbReference type="Proteomes" id="UP000239007"/>
    </source>
</evidence>
<dbReference type="InterPro" id="IPR027471">
    <property type="entry name" value="YbeD-like_sf"/>
</dbReference>
<proteinExistence type="inferred from homology"/>
<dbReference type="PANTHER" id="PTHR38036:SF1">
    <property type="entry name" value="UPF0250 PROTEIN YBED"/>
    <property type="match status" value="1"/>
</dbReference>
<evidence type="ECO:0000256" key="2">
    <source>
        <dbReference type="HAMAP-Rule" id="MF_00659"/>
    </source>
</evidence>
<dbReference type="PANTHER" id="PTHR38036">
    <property type="entry name" value="UPF0250 PROTEIN YBED"/>
    <property type="match status" value="1"/>
</dbReference>
<dbReference type="HAMAP" id="MF_00659">
    <property type="entry name" value="UPF0250"/>
    <property type="match status" value="1"/>
</dbReference>
<gene>
    <name evidence="3" type="ORF">BTO11_09555</name>
</gene>
<dbReference type="Pfam" id="PF04359">
    <property type="entry name" value="DUF493"/>
    <property type="match status" value="1"/>
</dbReference>
<sequence>MTVKNTHFDELLDFPCQQTFKVMGLAQDDLPAKIITVLQTISPNDYSPTIKPSSKGTYHAVSIRVTVSSKEQMEQIYNELSAIDIVRYVL</sequence>
<dbReference type="NCBIfam" id="NF003447">
    <property type="entry name" value="PRK04998.1"/>
    <property type="match status" value="1"/>
</dbReference>
<dbReference type="AlphaFoldDB" id="A0A2S7UVY6"/>
<comment type="caution">
    <text evidence="3">The sequence shown here is derived from an EMBL/GenBank/DDBJ whole genome shotgun (WGS) entry which is preliminary data.</text>
</comment>
<accession>A0A2S7UVY6</accession>
<dbReference type="EMBL" id="MSCH01000003">
    <property type="protein sequence ID" value="PQJ53885.1"/>
    <property type="molecule type" value="Genomic_DNA"/>
</dbReference>
<dbReference type="InterPro" id="IPR007454">
    <property type="entry name" value="UPF0250_YbeD-like"/>
</dbReference>
<dbReference type="SUPFAM" id="SSF117991">
    <property type="entry name" value="YbeD/HP0495-like"/>
    <property type="match status" value="1"/>
</dbReference>
<dbReference type="OrthoDB" id="9793424at2"/>
<evidence type="ECO:0000313" key="3">
    <source>
        <dbReference type="EMBL" id="PQJ53885.1"/>
    </source>
</evidence>
<keyword evidence="4" id="KW-1185">Reference proteome</keyword>
<evidence type="ECO:0000256" key="1">
    <source>
        <dbReference type="ARBA" id="ARBA00008460"/>
    </source>
</evidence>
<organism evidence="3 4">
    <name type="scientific">Psychrosphaera saromensis</name>
    <dbReference type="NCBI Taxonomy" id="716813"/>
    <lineage>
        <taxon>Bacteria</taxon>
        <taxon>Pseudomonadati</taxon>
        <taxon>Pseudomonadota</taxon>
        <taxon>Gammaproteobacteria</taxon>
        <taxon>Alteromonadales</taxon>
        <taxon>Pseudoalteromonadaceae</taxon>
        <taxon>Psychrosphaera</taxon>
    </lineage>
</organism>